<evidence type="ECO:0000313" key="1">
    <source>
        <dbReference type="EMBL" id="DAG06374.1"/>
    </source>
</evidence>
<reference evidence="1" key="1">
    <citation type="journal article" date="2021" name="Proc. Natl. Acad. Sci. U.S.A.">
        <title>A Catalog of Tens of Thousands of Viruses from Human Metagenomes Reveals Hidden Associations with Chronic Diseases.</title>
        <authorList>
            <person name="Tisza M.J."/>
            <person name="Buck C.B."/>
        </authorList>
    </citation>
    <scope>NUCLEOTIDE SEQUENCE</scope>
    <source>
        <strain evidence="1">Cthu813</strain>
    </source>
</reference>
<sequence>MAIGKTNVGGGSGGSGGTLTVTAPANVTVTVSKDGKTKTKNSGTSGVVVFKGLASGTWTLAITDGSQTSSKPVVVTADYSTVIAFFTATINITYPAGSTCTCSDGTTTLSAPDTSGTWACIVPNAGTWTAAATDGVENTSESVSIITDGQIVAIELSYLLWLYKSGNTYNAVTGGWSVSKHPSTGGSFDGVLTLNADSMLLSTEVWGGSVGYANAFTNNSIDLTGVNTLKFKITGIGNTAYSDKEGNSHKFRFSLVVANERPTKQSPTFAADMKILATGEYSVDVSAVTAGYVGIWITTGGYIKTTLTISEIWGEE</sequence>
<dbReference type="EMBL" id="BK016270">
    <property type="protein sequence ID" value="DAG06374.1"/>
    <property type="molecule type" value="Genomic_DNA"/>
</dbReference>
<organism evidence="1">
    <name type="scientific">Siphoviridae sp. cthu813</name>
    <dbReference type="NCBI Taxonomy" id="2825618"/>
    <lineage>
        <taxon>Viruses</taxon>
        <taxon>Duplodnaviria</taxon>
        <taxon>Heunggongvirae</taxon>
        <taxon>Uroviricota</taxon>
        <taxon>Caudoviricetes</taxon>
    </lineage>
</organism>
<proteinExistence type="predicted"/>
<protein>
    <submittedName>
        <fullName evidence="1">Uncharacterized protein</fullName>
    </submittedName>
</protein>
<accession>A0A8S5VI69</accession>
<name>A0A8S5VI69_9CAUD</name>